<dbReference type="AlphaFoldDB" id="A0A9J7BR48"/>
<accession>A0A9J7BR48</accession>
<dbReference type="Proteomes" id="UP001059380">
    <property type="component" value="Chromosome"/>
</dbReference>
<evidence type="ECO:0000256" key="1">
    <source>
        <dbReference type="SAM" id="SignalP"/>
    </source>
</evidence>
<proteinExistence type="predicted"/>
<dbReference type="EMBL" id="CP093313">
    <property type="protein sequence ID" value="UWZ83406.1"/>
    <property type="molecule type" value="Genomic_DNA"/>
</dbReference>
<keyword evidence="1" id="KW-0732">Signal</keyword>
<evidence type="ECO:0000313" key="3">
    <source>
        <dbReference type="Proteomes" id="UP001059380"/>
    </source>
</evidence>
<name>A0A9J7BR48_9BACT</name>
<sequence length="718" mass="80073">MNRLNPQRTTFIAVIIFVATCAAAAQTPPLYDPTAAQKTPTPLGPSNPVVRDGLFSIDVVASDKAGKPVSTLSPLDFTLFDNDRPVKIRTLHSSTAQSEPPPELILVLDAINLSPQQVTDAASAIEDFLHRNNGFLDSECFLYRLTRDGLFSSLRSTVNGNLLANELEQKRPQFAMWAADPLNPFDGGWISGMPQNQLSVRTLGSVAIHQREIPGRKIMVWIGPGWPVNGGYNSFYDFVELSTRLREARITVDSINVGLDALSRPDVEAPRSQKDMQPAKMALQAIVKQTGGLELDSSGDLARDIEACVEKERSFYTLTFNPPRTSTMDEYHSLRVEIAGDGLTIRAPLGYYNQPVYFDNPRPGVEKVTVAQVEELVHAHSGLLHKLQNLELVERLSTPRLDVLLKAIHSEKERQALTAAADLSLALPPPADEIANRPVPPLSEQRAILARTIDYLVNVIPKLPDFYALRNTVRFEEPEERDNESWKLPHQDPTLHFASGEHATVLYRNGNEEVDKKQKLNKRQVNRGSRVRDLQTWGTFGPILSFVLKAAATTPSTIQWKRWEHGQHGEVAVFSYRAITANVAPELTFCCLPQAGGTILYRNKADTYGEFSVDPETGSILRITINGDLDEERDPDVPIIRSQIMVEYGPQVLGGNTYICPQRSVDISRGRSLRRMHEWGMVFSQYGYFETMINDMSFGGYHKFGSESRILPGFEPTE</sequence>
<feature type="chain" id="PRO_5039948521" evidence="1">
    <location>
        <begin position="25"/>
        <end position="718"/>
    </location>
</feature>
<organism evidence="2 3">
    <name type="scientific">Occallatibacter riparius</name>
    <dbReference type="NCBI Taxonomy" id="1002689"/>
    <lineage>
        <taxon>Bacteria</taxon>
        <taxon>Pseudomonadati</taxon>
        <taxon>Acidobacteriota</taxon>
        <taxon>Terriglobia</taxon>
        <taxon>Terriglobales</taxon>
        <taxon>Acidobacteriaceae</taxon>
        <taxon>Occallatibacter</taxon>
    </lineage>
</organism>
<gene>
    <name evidence="2" type="ORF">MOP44_22920</name>
</gene>
<protein>
    <submittedName>
        <fullName evidence="2">VWA domain-containing protein</fullName>
    </submittedName>
</protein>
<reference evidence="2" key="1">
    <citation type="submission" date="2021-04" db="EMBL/GenBank/DDBJ databases">
        <title>Phylogenetic analysis of Acidobacteriaceae.</title>
        <authorList>
            <person name="Qiu L."/>
            <person name="Zhang Q."/>
        </authorList>
    </citation>
    <scope>NUCLEOTIDE SEQUENCE</scope>
    <source>
        <strain evidence="2">DSM 25168</strain>
    </source>
</reference>
<dbReference type="NCBIfam" id="TIGR03436">
    <property type="entry name" value="acidobact_VWFA"/>
    <property type="match status" value="1"/>
</dbReference>
<dbReference type="KEGG" id="orp:MOP44_22920"/>
<keyword evidence="3" id="KW-1185">Reference proteome</keyword>
<dbReference type="InterPro" id="IPR017802">
    <property type="entry name" value="VWFA-rel_acidobac-type"/>
</dbReference>
<evidence type="ECO:0000313" key="2">
    <source>
        <dbReference type="EMBL" id="UWZ83406.1"/>
    </source>
</evidence>
<feature type="signal peptide" evidence="1">
    <location>
        <begin position="1"/>
        <end position="24"/>
    </location>
</feature>
<dbReference type="RefSeq" id="WP_260792741.1">
    <property type="nucleotide sequence ID" value="NZ_CP093313.1"/>
</dbReference>